<dbReference type="SMART" id="SM00592">
    <property type="entry name" value="BRK"/>
    <property type="match status" value="3"/>
</dbReference>
<dbReference type="OrthoDB" id="5857104at2759"/>
<keyword evidence="5" id="KW-0539">Nucleus</keyword>
<dbReference type="Pfam" id="PF23078">
    <property type="entry name" value="HTH_CHD6-9"/>
    <property type="match status" value="1"/>
</dbReference>
<feature type="domain" description="BRK" evidence="7">
    <location>
        <begin position="721"/>
        <end position="770"/>
    </location>
</feature>
<evidence type="ECO:0000259" key="7">
    <source>
        <dbReference type="SMART" id="SM00592"/>
    </source>
</evidence>
<keyword evidence="9" id="KW-1185">Reference proteome</keyword>
<dbReference type="InterPro" id="IPR006576">
    <property type="entry name" value="BRK_domain"/>
</dbReference>
<keyword evidence="3" id="KW-0805">Transcription regulation</keyword>
<dbReference type="AlphaFoldDB" id="A0A0D8XQ84"/>
<dbReference type="GO" id="GO:0006325">
    <property type="term" value="P:chromatin organization"/>
    <property type="evidence" value="ECO:0007669"/>
    <property type="project" value="UniProtKB-KW"/>
</dbReference>
<feature type="region of interest" description="Disordered" evidence="6">
    <location>
        <begin position="623"/>
        <end position="665"/>
    </location>
</feature>
<dbReference type="Gene3D" id="3.40.5.120">
    <property type="match status" value="3"/>
</dbReference>
<dbReference type="InterPro" id="IPR056342">
    <property type="entry name" value="HTH_CHD6-9"/>
</dbReference>
<feature type="compositionally biased region" description="Low complexity" evidence="6">
    <location>
        <begin position="781"/>
        <end position="790"/>
    </location>
</feature>
<reference evidence="9" key="2">
    <citation type="journal article" date="2016" name="Sci. Rep.">
        <title>Dictyocaulus viviparus genome, variome and transcriptome elucidate lungworm biology and support future intervention.</title>
        <authorList>
            <person name="McNulty S.N."/>
            <person name="Strube C."/>
            <person name="Rosa B.A."/>
            <person name="Martin J.C."/>
            <person name="Tyagi R."/>
            <person name="Choi Y.J."/>
            <person name="Wang Q."/>
            <person name="Hallsworth Pepin K."/>
            <person name="Zhang X."/>
            <person name="Ozersky P."/>
            <person name="Wilson R.K."/>
            <person name="Sternberg P.W."/>
            <person name="Gasser R.B."/>
            <person name="Mitreva M."/>
        </authorList>
    </citation>
    <scope>NUCLEOTIDE SEQUENCE [LARGE SCALE GENOMIC DNA]</scope>
    <source>
        <strain evidence="9">HannoverDv2000</strain>
    </source>
</reference>
<evidence type="ECO:0000256" key="1">
    <source>
        <dbReference type="ARBA" id="ARBA00004123"/>
    </source>
</evidence>
<feature type="domain" description="BRK" evidence="7">
    <location>
        <begin position="816"/>
        <end position="865"/>
    </location>
</feature>
<reference evidence="8 9" key="1">
    <citation type="submission" date="2013-11" db="EMBL/GenBank/DDBJ databases">
        <title>Draft genome of the bovine lungworm Dictyocaulus viviparus.</title>
        <authorList>
            <person name="Mitreva M."/>
        </authorList>
    </citation>
    <scope>NUCLEOTIDE SEQUENCE [LARGE SCALE GENOMIC DNA]</scope>
    <source>
        <strain evidence="8 9">HannoverDv2000</strain>
    </source>
</reference>
<feature type="region of interest" description="Disordered" evidence="6">
    <location>
        <begin position="75"/>
        <end position="139"/>
    </location>
</feature>
<dbReference type="Pfam" id="PF07533">
    <property type="entry name" value="BRK"/>
    <property type="match status" value="3"/>
</dbReference>
<dbReference type="SUPFAM" id="SSF160481">
    <property type="entry name" value="BRK domain-like"/>
    <property type="match status" value="3"/>
</dbReference>
<organism evidence="8 9">
    <name type="scientific">Dictyocaulus viviparus</name>
    <name type="common">Bovine lungworm</name>
    <dbReference type="NCBI Taxonomy" id="29172"/>
    <lineage>
        <taxon>Eukaryota</taxon>
        <taxon>Metazoa</taxon>
        <taxon>Ecdysozoa</taxon>
        <taxon>Nematoda</taxon>
        <taxon>Chromadorea</taxon>
        <taxon>Rhabditida</taxon>
        <taxon>Rhabditina</taxon>
        <taxon>Rhabditomorpha</taxon>
        <taxon>Strongyloidea</taxon>
        <taxon>Metastrongylidae</taxon>
        <taxon>Dictyocaulus</taxon>
    </lineage>
</organism>
<feature type="compositionally biased region" description="Polar residues" evidence="6">
    <location>
        <begin position="899"/>
        <end position="909"/>
    </location>
</feature>
<evidence type="ECO:0000256" key="3">
    <source>
        <dbReference type="ARBA" id="ARBA00023015"/>
    </source>
</evidence>
<keyword evidence="2" id="KW-0156">Chromatin regulator</keyword>
<feature type="compositionally biased region" description="Basic residues" evidence="6">
    <location>
        <begin position="552"/>
        <end position="561"/>
    </location>
</feature>
<dbReference type="EMBL" id="KN716340">
    <property type="protein sequence ID" value="KJH46675.1"/>
    <property type="molecule type" value="Genomic_DNA"/>
</dbReference>
<feature type="compositionally biased region" description="Polar residues" evidence="6">
    <location>
        <begin position="804"/>
        <end position="826"/>
    </location>
</feature>
<evidence type="ECO:0000256" key="2">
    <source>
        <dbReference type="ARBA" id="ARBA00022853"/>
    </source>
</evidence>
<feature type="region of interest" description="Disordered" evidence="6">
    <location>
        <begin position="677"/>
        <end position="704"/>
    </location>
</feature>
<dbReference type="InterPro" id="IPR037259">
    <property type="entry name" value="BRK_sf"/>
</dbReference>
<feature type="compositionally biased region" description="Low complexity" evidence="6">
    <location>
        <begin position="623"/>
        <end position="649"/>
    </location>
</feature>
<feature type="region of interest" description="Disordered" evidence="6">
    <location>
        <begin position="535"/>
        <end position="565"/>
    </location>
</feature>
<feature type="region of interest" description="Disordered" evidence="6">
    <location>
        <begin position="781"/>
        <end position="836"/>
    </location>
</feature>
<feature type="compositionally biased region" description="Low complexity" evidence="6">
    <location>
        <begin position="679"/>
        <end position="704"/>
    </location>
</feature>
<gene>
    <name evidence="8" type="ORF">DICVIV_07239</name>
</gene>
<evidence type="ECO:0000256" key="6">
    <source>
        <dbReference type="SAM" id="MobiDB-lite"/>
    </source>
</evidence>
<comment type="subcellular location">
    <subcellularLocation>
        <location evidence="1">Nucleus</location>
    </subcellularLocation>
</comment>
<feature type="compositionally biased region" description="Basic and acidic residues" evidence="6">
    <location>
        <begin position="95"/>
        <end position="104"/>
    </location>
</feature>
<feature type="compositionally biased region" description="Low complexity" evidence="6">
    <location>
        <begin position="872"/>
        <end position="885"/>
    </location>
</feature>
<protein>
    <submittedName>
        <fullName evidence="8">Associated with TFs and helicase</fullName>
    </submittedName>
</protein>
<feature type="region of interest" description="Disordered" evidence="6">
    <location>
        <begin position="872"/>
        <end position="973"/>
    </location>
</feature>
<feature type="compositionally biased region" description="Polar residues" evidence="6">
    <location>
        <begin position="650"/>
        <end position="665"/>
    </location>
</feature>
<feature type="compositionally biased region" description="Low complexity" evidence="6">
    <location>
        <begin position="959"/>
        <end position="970"/>
    </location>
</feature>
<dbReference type="PANTHER" id="PTHR46850">
    <property type="entry name" value="CHROMODOMAIN-HELICASE-DNA-BINDING PROTEIN 9"/>
    <property type="match status" value="1"/>
</dbReference>
<feature type="compositionally biased region" description="Low complexity" evidence="6">
    <location>
        <begin position="917"/>
        <end position="950"/>
    </location>
</feature>
<name>A0A0D8XQ84_DICVI</name>
<evidence type="ECO:0000256" key="4">
    <source>
        <dbReference type="ARBA" id="ARBA00023163"/>
    </source>
</evidence>
<evidence type="ECO:0000313" key="8">
    <source>
        <dbReference type="EMBL" id="KJH46675.1"/>
    </source>
</evidence>
<accession>A0A0D8XQ84</accession>
<evidence type="ECO:0000313" key="9">
    <source>
        <dbReference type="Proteomes" id="UP000053766"/>
    </source>
</evidence>
<dbReference type="InterPro" id="IPR051493">
    <property type="entry name" value="CHD"/>
</dbReference>
<keyword evidence="4" id="KW-0804">Transcription</keyword>
<dbReference type="Proteomes" id="UP000053766">
    <property type="component" value="Unassembled WGS sequence"/>
</dbReference>
<feature type="domain" description="BRK" evidence="7">
    <location>
        <begin position="969"/>
        <end position="1013"/>
    </location>
</feature>
<sequence>MDENVDEGSKFSEEDIETILQRRTTTITLEPGQKGSLFAKAAFNSTNNRGDDIDIDDPNFWTKWAEKAQVDIEKATAIPDSQDLIMQEPRKRTKRFEENSLKEGEDSDGSDELSKGRKRGGAAQGVNTQNTGRKRKRGEDEDVDYVNYRPDELAFNKSEYFKVEKVLASWGWGRWAEMKKNGDLEVSEMDIAHMARTLLLHCVREYRGDERIRQTVWQLIAPQGAKNAKESRGSQSVYHQGWAALPEFNPPNFALDASFQRHVHRHANKLLVKIDQLRHLQKSIIGNKAAEIEAGTNWSSIDISVPTLVEPLCDGWDADCDKCLLIGIYKHGLDNIDVIRTDEALCFSSKPNLSDVLLGPTEVSSRFRRLIAVSQRNINDPVYEKLRWSRREEQEYMRVLRSFGMKDRRNDPTMIDWDAFRSFSPLLEKKSDEEMQEHLYCILAMCTKVHALAAGLEKVTPILKLCSAEAMPSGWATQHDKELISVCDQHGIDNISGNILQRPAFQKIIRPTEKTLLRRVIEVCTTVETGKWNGMASTDSVDDSDVEERARTHQQVRRGRKRAVDTDAHKMRALMQQSMLSQMSDLPLAAAMLQSAMFMPQIMGNNAAAAQLLGSLFAMAAGSSNSATNTNSAGSSTTSTPIASAAGSSNTTSVPLSNIASGSSSVDTDVLNLTKKTESTTGASSSPVPSAPSSSVPSTSQQSAAMGQLGLNELIILASLPPETRIPVQNTHTKERLMGESAPKLKHLSAWLTSHPTYTLDLGNLGKEQSTKSLVSASAAFDSAPSSAKPSAPPTPKPSTPKSQSGVISSSLNPKTVETRIPVQNTHTKERLMGESAPKLKHLSAWLTSHPTYTLDLGNLGKEQSTKSLVSASAAVDSAPSSAKPSAPPTPKPSTPKSQSGVISSSLNPKTVGATPSSIQSAISSSSCAPPNATQTSTSDTSKSATALLLEPGEIPKKTSTAGSSGSSTGDGPVSVFSRLTGALLPASKWPTLNKLASWLDANPDFNVHSSSVPVAQLVIGLSHPDRLGGDIVPGTSGTPSDSTATTKASEKAINSGSVYGGPIHVSYSIFIFQILGL</sequence>
<dbReference type="GO" id="GO:0005634">
    <property type="term" value="C:nucleus"/>
    <property type="evidence" value="ECO:0007669"/>
    <property type="project" value="UniProtKB-SubCell"/>
</dbReference>
<dbReference type="PANTHER" id="PTHR46850:SF1">
    <property type="entry name" value="CHROMODOMAIN-HELICASE-DNA-BINDING PROTEIN 9"/>
    <property type="match status" value="1"/>
</dbReference>
<dbReference type="STRING" id="29172.A0A0D8XQ84"/>
<evidence type="ECO:0000256" key="5">
    <source>
        <dbReference type="ARBA" id="ARBA00023242"/>
    </source>
</evidence>
<proteinExistence type="predicted"/>
<dbReference type="Gene3D" id="1.10.10.60">
    <property type="entry name" value="Homeodomain-like"/>
    <property type="match status" value="1"/>
</dbReference>